<accession>A0A9K3JIZ9</accession>
<dbReference type="PANTHER" id="PTHR10578:SF67">
    <property type="entry name" value="PEROXISOMAL (S)-2-HYDROXYACID OXIDASE GLO3"/>
    <property type="match status" value="1"/>
</dbReference>
<gene>
    <name evidence="3" type="ORF">HanXRQr2_Chr03g0134881</name>
</gene>
<keyword evidence="3" id="KW-0560">Oxidoreductase</keyword>
<evidence type="ECO:0000313" key="3">
    <source>
        <dbReference type="EMBL" id="KAF5816491.1"/>
    </source>
</evidence>
<comment type="cofactor">
    <cofactor evidence="1">
        <name>FMN</name>
        <dbReference type="ChEBI" id="CHEBI:58210"/>
    </cofactor>
</comment>
<comment type="caution">
    <text evidence="3">The sequence shown here is derived from an EMBL/GenBank/DDBJ whole genome shotgun (WGS) entry which is preliminary data.</text>
</comment>
<name>A0A9K3JIZ9_HELAN</name>
<dbReference type="InterPro" id="IPR013785">
    <property type="entry name" value="Aldolase_TIM"/>
</dbReference>
<proteinExistence type="predicted"/>
<evidence type="ECO:0000259" key="2">
    <source>
        <dbReference type="Pfam" id="PF01070"/>
    </source>
</evidence>
<evidence type="ECO:0000256" key="1">
    <source>
        <dbReference type="ARBA" id="ARBA00001917"/>
    </source>
</evidence>
<evidence type="ECO:0000313" key="4">
    <source>
        <dbReference type="Proteomes" id="UP000215914"/>
    </source>
</evidence>
<feature type="domain" description="FMN-dependent dehydrogenase" evidence="2">
    <location>
        <begin position="15"/>
        <end position="67"/>
    </location>
</feature>
<dbReference type="AlphaFoldDB" id="A0A9K3JIZ9"/>
<keyword evidence="4" id="KW-1185">Reference proteome</keyword>
<dbReference type="InterPro" id="IPR000262">
    <property type="entry name" value="FMN-dep_DH"/>
</dbReference>
<organism evidence="3 4">
    <name type="scientific">Helianthus annuus</name>
    <name type="common">Common sunflower</name>
    <dbReference type="NCBI Taxonomy" id="4232"/>
    <lineage>
        <taxon>Eukaryota</taxon>
        <taxon>Viridiplantae</taxon>
        <taxon>Streptophyta</taxon>
        <taxon>Embryophyta</taxon>
        <taxon>Tracheophyta</taxon>
        <taxon>Spermatophyta</taxon>
        <taxon>Magnoliopsida</taxon>
        <taxon>eudicotyledons</taxon>
        <taxon>Gunneridae</taxon>
        <taxon>Pentapetalae</taxon>
        <taxon>asterids</taxon>
        <taxon>campanulids</taxon>
        <taxon>Asterales</taxon>
        <taxon>Asteraceae</taxon>
        <taxon>Asteroideae</taxon>
        <taxon>Heliantheae alliance</taxon>
        <taxon>Heliantheae</taxon>
        <taxon>Helianthus</taxon>
    </lineage>
</organism>
<dbReference type="Gene3D" id="3.20.20.70">
    <property type="entry name" value="Aldolase class I"/>
    <property type="match status" value="1"/>
</dbReference>
<dbReference type="Gramene" id="mRNA:HanXRQr2_Chr03g0134881">
    <property type="protein sequence ID" value="mRNA:HanXRQr2_Chr03g0134881"/>
    <property type="gene ID" value="HanXRQr2_Chr03g0134881"/>
</dbReference>
<dbReference type="Pfam" id="PF01070">
    <property type="entry name" value="FMN_dh"/>
    <property type="match status" value="1"/>
</dbReference>
<protein>
    <submittedName>
        <fullName evidence="3">(S)-2-hydroxy-acid oxidase</fullName>
        <ecNumber evidence="3">1.1.3.15</ecNumber>
    </submittedName>
</protein>
<dbReference type="EMBL" id="MNCJ02000318">
    <property type="protein sequence ID" value="KAF5816491.1"/>
    <property type="molecule type" value="Genomic_DNA"/>
</dbReference>
<dbReference type="PANTHER" id="PTHR10578">
    <property type="entry name" value="S -2-HYDROXY-ACID OXIDASE-RELATED"/>
    <property type="match status" value="1"/>
</dbReference>
<dbReference type="Proteomes" id="UP000215914">
    <property type="component" value="Unassembled WGS sequence"/>
</dbReference>
<reference evidence="3" key="2">
    <citation type="submission" date="2020-06" db="EMBL/GenBank/DDBJ databases">
        <title>Helianthus annuus Genome sequencing and assembly Release 2.</title>
        <authorList>
            <person name="Gouzy J."/>
            <person name="Langlade N."/>
            <person name="Munos S."/>
        </authorList>
    </citation>
    <scope>NUCLEOTIDE SEQUENCE</scope>
    <source>
        <tissue evidence="3">Leaves</tissue>
    </source>
</reference>
<dbReference type="GO" id="GO:0003973">
    <property type="term" value="F:(S)-2-hydroxy-acid oxidase activity"/>
    <property type="evidence" value="ECO:0007669"/>
    <property type="project" value="UniProtKB-EC"/>
</dbReference>
<dbReference type="EC" id="1.1.3.15" evidence="3"/>
<dbReference type="SUPFAM" id="SSF51395">
    <property type="entry name" value="FMN-linked oxidoreductases"/>
    <property type="match status" value="1"/>
</dbReference>
<reference evidence="3" key="1">
    <citation type="journal article" date="2017" name="Nature">
        <title>The sunflower genome provides insights into oil metabolism, flowering and Asterid evolution.</title>
        <authorList>
            <person name="Badouin H."/>
            <person name="Gouzy J."/>
            <person name="Grassa C.J."/>
            <person name="Murat F."/>
            <person name="Staton S.E."/>
            <person name="Cottret L."/>
            <person name="Lelandais-Briere C."/>
            <person name="Owens G.L."/>
            <person name="Carrere S."/>
            <person name="Mayjonade B."/>
            <person name="Legrand L."/>
            <person name="Gill N."/>
            <person name="Kane N.C."/>
            <person name="Bowers J.E."/>
            <person name="Hubner S."/>
            <person name="Bellec A."/>
            <person name="Berard A."/>
            <person name="Berges H."/>
            <person name="Blanchet N."/>
            <person name="Boniface M.C."/>
            <person name="Brunel D."/>
            <person name="Catrice O."/>
            <person name="Chaidir N."/>
            <person name="Claudel C."/>
            <person name="Donnadieu C."/>
            <person name="Faraut T."/>
            <person name="Fievet G."/>
            <person name="Helmstetter N."/>
            <person name="King M."/>
            <person name="Knapp S.J."/>
            <person name="Lai Z."/>
            <person name="Le Paslier M.C."/>
            <person name="Lippi Y."/>
            <person name="Lorenzon L."/>
            <person name="Mandel J.R."/>
            <person name="Marage G."/>
            <person name="Marchand G."/>
            <person name="Marquand E."/>
            <person name="Bret-Mestries E."/>
            <person name="Morien E."/>
            <person name="Nambeesan S."/>
            <person name="Nguyen T."/>
            <person name="Pegot-Espagnet P."/>
            <person name="Pouilly N."/>
            <person name="Raftis F."/>
            <person name="Sallet E."/>
            <person name="Schiex T."/>
            <person name="Thomas J."/>
            <person name="Vandecasteele C."/>
            <person name="Vares D."/>
            <person name="Vear F."/>
            <person name="Vautrin S."/>
            <person name="Crespi M."/>
            <person name="Mangin B."/>
            <person name="Burke J.M."/>
            <person name="Salse J."/>
            <person name="Munos S."/>
            <person name="Vincourt P."/>
            <person name="Rieseberg L.H."/>
            <person name="Langlade N.B."/>
        </authorList>
    </citation>
    <scope>NUCLEOTIDE SEQUENCE</scope>
    <source>
        <tissue evidence="3">Leaves</tissue>
    </source>
</reference>
<sequence>MTRNRCIQSFSSWCEVVMVGRAVVCGLTTKGEYGVKTVMEMSKDELEFTMALSGCSALNDVTTNHIKT</sequence>